<keyword evidence="1" id="KW-0732">Signal</keyword>
<dbReference type="InterPro" id="IPR012338">
    <property type="entry name" value="Beta-lactam/transpept-like"/>
</dbReference>
<sequence>MMTYPFLLLWSCLSNSPTADSTLTIPQVDRTVHAYMQRYQVPGMAVAITLHGKLVYAKGYGQADTTQHTPVTPASLFRIASVSKSITAVAILKLVSDKKLSLNDLVFGPKGRLGIRYGHRPYSPYLRQVTIRHLLQHTAGGWTNNARDPMFLYPQLTADSLISRILDTAPLQHRPGAVYAYSNFGYCILARIIEKVTGMSYEQYVQTALLAPAGISTMQIGGNTVADRKPGEVTYYGQQQEQPYIYNITRMDGHGGWIASATDLARFLVRVDGFATPPDLLDRTTLRLMTTPSAANPSYAAGWLVNAWQSWWHAGALPGTASEIVRTARGFNWVVLCNTRSDKGFFNDLDGLIWEAVNDPATRWPEADLF</sequence>
<dbReference type="RefSeq" id="WP_264732996.1">
    <property type="nucleotide sequence ID" value="NZ_JAPDNR010000001.1"/>
</dbReference>
<accession>A0ABT3IQC3</accession>
<feature type="chain" id="PRO_5045603300" evidence="1">
    <location>
        <begin position="20"/>
        <end position="370"/>
    </location>
</feature>
<feature type="signal peptide" evidence="1">
    <location>
        <begin position="1"/>
        <end position="19"/>
    </location>
</feature>
<dbReference type="InterPro" id="IPR050491">
    <property type="entry name" value="AmpC-like"/>
</dbReference>
<evidence type="ECO:0000313" key="3">
    <source>
        <dbReference type="EMBL" id="MCW3486180.1"/>
    </source>
</evidence>
<evidence type="ECO:0000256" key="1">
    <source>
        <dbReference type="SAM" id="SignalP"/>
    </source>
</evidence>
<evidence type="ECO:0000313" key="4">
    <source>
        <dbReference type="Proteomes" id="UP001207742"/>
    </source>
</evidence>
<protein>
    <submittedName>
        <fullName evidence="3">Beta-lactamase family protein</fullName>
    </submittedName>
</protein>
<dbReference type="Gene3D" id="3.40.710.10">
    <property type="entry name" value="DD-peptidase/beta-lactamase superfamily"/>
    <property type="match status" value="1"/>
</dbReference>
<proteinExistence type="predicted"/>
<evidence type="ECO:0000259" key="2">
    <source>
        <dbReference type="Pfam" id="PF00144"/>
    </source>
</evidence>
<dbReference type="EMBL" id="JAPDNS010000002">
    <property type="protein sequence ID" value="MCW3486180.1"/>
    <property type="molecule type" value="Genomic_DNA"/>
</dbReference>
<dbReference type="InterPro" id="IPR001466">
    <property type="entry name" value="Beta-lactam-related"/>
</dbReference>
<name>A0ABT3IQC3_9BACT</name>
<dbReference type="PANTHER" id="PTHR46825:SF9">
    <property type="entry name" value="BETA-LACTAMASE-RELATED DOMAIN-CONTAINING PROTEIN"/>
    <property type="match status" value="1"/>
</dbReference>
<feature type="domain" description="Beta-lactamase-related" evidence="2">
    <location>
        <begin position="28"/>
        <end position="356"/>
    </location>
</feature>
<dbReference type="Proteomes" id="UP001207742">
    <property type="component" value="Unassembled WGS sequence"/>
</dbReference>
<reference evidence="3 4" key="1">
    <citation type="submission" date="2022-10" db="EMBL/GenBank/DDBJ databases">
        <title>Chitinophaga nivalis PC15 sp. nov., isolated from Pyeongchang county, South Korea.</title>
        <authorList>
            <person name="Trinh H.N."/>
        </authorList>
    </citation>
    <scope>NUCLEOTIDE SEQUENCE [LARGE SCALE GENOMIC DNA]</scope>
    <source>
        <strain evidence="3 4">PC14</strain>
    </source>
</reference>
<dbReference type="Pfam" id="PF00144">
    <property type="entry name" value="Beta-lactamase"/>
    <property type="match status" value="1"/>
</dbReference>
<organism evidence="3 4">
    <name type="scientific">Chitinophaga nivalis</name>
    <dbReference type="NCBI Taxonomy" id="2991709"/>
    <lineage>
        <taxon>Bacteria</taxon>
        <taxon>Pseudomonadati</taxon>
        <taxon>Bacteroidota</taxon>
        <taxon>Chitinophagia</taxon>
        <taxon>Chitinophagales</taxon>
        <taxon>Chitinophagaceae</taxon>
        <taxon>Chitinophaga</taxon>
    </lineage>
</organism>
<dbReference type="PANTHER" id="PTHR46825">
    <property type="entry name" value="D-ALANYL-D-ALANINE-CARBOXYPEPTIDASE/ENDOPEPTIDASE AMPH"/>
    <property type="match status" value="1"/>
</dbReference>
<comment type="caution">
    <text evidence="3">The sequence shown here is derived from an EMBL/GenBank/DDBJ whole genome shotgun (WGS) entry which is preliminary data.</text>
</comment>
<keyword evidence="4" id="KW-1185">Reference proteome</keyword>
<dbReference type="SUPFAM" id="SSF56601">
    <property type="entry name" value="beta-lactamase/transpeptidase-like"/>
    <property type="match status" value="1"/>
</dbReference>
<gene>
    <name evidence="3" type="ORF">OL497_19920</name>
</gene>